<feature type="non-terminal residue" evidence="2">
    <location>
        <position position="1"/>
    </location>
</feature>
<feature type="domain" description="VWFD" evidence="1">
    <location>
        <begin position="87"/>
        <end position="262"/>
    </location>
</feature>
<name>A0AAV2RNP0_MEGNR</name>
<reference evidence="2 3" key="1">
    <citation type="submission" date="2024-05" db="EMBL/GenBank/DDBJ databases">
        <authorList>
            <person name="Wallberg A."/>
        </authorList>
    </citation>
    <scope>NUCLEOTIDE SEQUENCE [LARGE SCALE GENOMIC DNA]</scope>
</reference>
<dbReference type="SMART" id="SM00216">
    <property type="entry name" value="VWD"/>
    <property type="match status" value="1"/>
</dbReference>
<dbReference type="Proteomes" id="UP001497623">
    <property type="component" value="Unassembled WGS sequence"/>
</dbReference>
<protein>
    <recommendedName>
        <fullName evidence="1">VWFD domain-containing protein</fullName>
    </recommendedName>
</protein>
<dbReference type="Pfam" id="PF00094">
    <property type="entry name" value="VWD"/>
    <property type="match status" value="1"/>
</dbReference>
<comment type="caution">
    <text evidence="2">The sequence shown here is derived from an EMBL/GenBank/DDBJ whole genome shotgun (WGS) entry which is preliminary data.</text>
</comment>
<dbReference type="AlphaFoldDB" id="A0AAV2RNP0"/>
<dbReference type="InterPro" id="IPR001846">
    <property type="entry name" value="VWF_type-D"/>
</dbReference>
<proteinExistence type="predicted"/>
<dbReference type="EMBL" id="CAXKWB010028664">
    <property type="protein sequence ID" value="CAL4133996.1"/>
    <property type="molecule type" value="Genomic_DNA"/>
</dbReference>
<dbReference type="PANTHER" id="PTHR37860:SF1">
    <property type="match status" value="1"/>
</dbReference>
<sequence>YKTLNQVACITYPSASNSMENLPKLHIWYFTNIDVKVPPPPCFTLFRPEYNGGHLGMPKLFLLYGNNQQLVSRQDFTIIVQVPFKNAYGAVIGGEHLITIDDRAIFLDSQCPYILLTDARDGLFTLAYEFNQELENQQGKRDYKILVGDSLLITITPELEVTVNGEAVSLPFSSNLITVTRNPLLLTVTVQDHQDREVMTLSCHVYEWACSVVVSGWLHSDTRGLLGRYDLDLSNERTRPSGKVALSNLVFTDSWKLDRRCSGGSGKKPSIPRLRVRRLCHQFLIDNSAPAFPCHSMVDVAPYLASCLAYLSDGEKNEDDNIVNDVTTNDSLINYEDISTENYDYLELDHSNYNRNYTDIGEDLTTLSPLDISPESRILEVSKEEMAALCDVIATYSLVCKQKGISLLASIPKSCGRGLSVTSRSVANPKQLDLLFMADESNCNNFTYEHLINPLAKELQSIGEEVGIQDIEVGMVGYGSGGGNVIYHTHGTSLLTPAQDFAAIVPKANVSLNKATLHGAVRSVGWFPFRPGSVRVALVVDCSNQDILKFAESLPVSYLRKRFTLFAVTPGDLLQGSARPKAIRNTIGIDRKWVYSLRQDKEEIRDSWTVRKPQSNIAQLSLKSGGGIFSIKNLKSERKAPYYMKLFRKVLGRAILDASDTHYRRRIKGQPAWQRWNLIRP</sequence>
<evidence type="ECO:0000259" key="1">
    <source>
        <dbReference type="PROSITE" id="PS51233"/>
    </source>
</evidence>
<feature type="non-terminal residue" evidence="2">
    <location>
        <position position="681"/>
    </location>
</feature>
<evidence type="ECO:0000313" key="3">
    <source>
        <dbReference type="Proteomes" id="UP001497623"/>
    </source>
</evidence>
<keyword evidence="3" id="KW-1185">Reference proteome</keyword>
<organism evidence="2 3">
    <name type="scientific">Meganyctiphanes norvegica</name>
    <name type="common">Northern krill</name>
    <name type="synonym">Thysanopoda norvegica</name>
    <dbReference type="NCBI Taxonomy" id="48144"/>
    <lineage>
        <taxon>Eukaryota</taxon>
        <taxon>Metazoa</taxon>
        <taxon>Ecdysozoa</taxon>
        <taxon>Arthropoda</taxon>
        <taxon>Crustacea</taxon>
        <taxon>Multicrustacea</taxon>
        <taxon>Malacostraca</taxon>
        <taxon>Eumalacostraca</taxon>
        <taxon>Eucarida</taxon>
        <taxon>Euphausiacea</taxon>
        <taxon>Euphausiidae</taxon>
        <taxon>Meganyctiphanes</taxon>
    </lineage>
</organism>
<evidence type="ECO:0000313" key="2">
    <source>
        <dbReference type="EMBL" id="CAL4133996.1"/>
    </source>
</evidence>
<accession>A0AAV2RNP0</accession>
<dbReference type="PANTHER" id="PTHR37860">
    <property type="entry name" value="AGAP008810-PA"/>
    <property type="match status" value="1"/>
</dbReference>
<gene>
    <name evidence="2" type="ORF">MNOR_LOCUS27362</name>
</gene>
<dbReference type="PROSITE" id="PS51233">
    <property type="entry name" value="VWFD"/>
    <property type="match status" value="1"/>
</dbReference>